<feature type="transmembrane region" description="Helical" evidence="5">
    <location>
        <begin position="80"/>
        <end position="102"/>
    </location>
</feature>
<dbReference type="PANTHER" id="PTHR43229:SF2">
    <property type="entry name" value="NODULATION PROTEIN J"/>
    <property type="match status" value="1"/>
</dbReference>
<dbReference type="InterPro" id="IPR000412">
    <property type="entry name" value="ABC_2_transport"/>
</dbReference>
<dbReference type="GO" id="GO:0043190">
    <property type="term" value="C:ATP-binding cassette (ABC) transporter complex"/>
    <property type="evidence" value="ECO:0007669"/>
    <property type="project" value="InterPro"/>
</dbReference>
<accession>A0AAE3I8X7</accession>
<feature type="transmembrane region" description="Helical" evidence="5">
    <location>
        <begin position="260"/>
        <end position="282"/>
    </location>
</feature>
<reference evidence="8" key="1">
    <citation type="submission" date="2023-02" db="EMBL/GenBank/DDBJ databases">
        <title>Enrichment on poylsaccharides allowed isolation of novel metabolic and taxonomic groups of Haloarchaea.</title>
        <authorList>
            <person name="Sorokin D.Y."/>
            <person name="Elcheninov A.G."/>
            <person name="Khizhniak T.V."/>
            <person name="Kolganova T.V."/>
            <person name="Kublanov I.V."/>
        </authorList>
    </citation>
    <scope>NUCLEOTIDE SEQUENCE</scope>
    <source>
        <strain evidence="7 9">HArc-curdl5-1</strain>
        <strain evidence="8">HArc-curdl7</strain>
    </source>
</reference>
<dbReference type="PROSITE" id="PS51012">
    <property type="entry name" value="ABC_TM2"/>
    <property type="match status" value="1"/>
</dbReference>
<evidence type="ECO:0000313" key="7">
    <source>
        <dbReference type="EMBL" id="MCU4717050.1"/>
    </source>
</evidence>
<protein>
    <submittedName>
        <fullName evidence="8">ABC transporter permease</fullName>
    </submittedName>
</protein>
<evidence type="ECO:0000313" key="9">
    <source>
        <dbReference type="Proteomes" id="UP001208186"/>
    </source>
</evidence>
<dbReference type="PRINTS" id="PR00164">
    <property type="entry name" value="ABC2TRNSPORT"/>
</dbReference>
<proteinExistence type="predicted"/>
<dbReference type="Proteomes" id="UP001208186">
    <property type="component" value="Unassembled WGS sequence"/>
</dbReference>
<evidence type="ECO:0000256" key="5">
    <source>
        <dbReference type="SAM" id="Phobius"/>
    </source>
</evidence>
<dbReference type="PANTHER" id="PTHR43229">
    <property type="entry name" value="NODULATION PROTEIN J"/>
    <property type="match status" value="1"/>
</dbReference>
<dbReference type="Proteomes" id="UP001209746">
    <property type="component" value="Unassembled WGS sequence"/>
</dbReference>
<dbReference type="EMBL" id="JAOPKD010000002">
    <property type="protein sequence ID" value="MCU4725976.1"/>
    <property type="molecule type" value="Genomic_DNA"/>
</dbReference>
<dbReference type="InterPro" id="IPR051784">
    <property type="entry name" value="Nod_factor_ABC_transporter"/>
</dbReference>
<dbReference type="EMBL" id="JAOPKC010000002">
    <property type="protein sequence ID" value="MCU4717050.1"/>
    <property type="molecule type" value="Genomic_DNA"/>
</dbReference>
<keyword evidence="9" id="KW-1185">Reference proteome</keyword>
<keyword evidence="4 5" id="KW-0472">Membrane</keyword>
<dbReference type="RefSeq" id="WP_315907820.1">
    <property type="nucleotide sequence ID" value="NZ_JAOPKC010000002.1"/>
</dbReference>
<keyword evidence="3 5" id="KW-1133">Transmembrane helix</keyword>
<feature type="transmembrane region" description="Helical" evidence="5">
    <location>
        <begin position="132"/>
        <end position="151"/>
    </location>
</feature>
<dbReference type="AlphaFoldDB" id="A0AAE3I8X7"/>
<evidence type="ECO:0000313" key="8">
    <source>
        <dbReference type="EMBL" id="MCU4725976.1"/>
    </source>
</evidence>
<dbReference type="InterPro" id="IPR047817">
    <property type="entry name" value="ABC2_TM_bact-type"/>
</dbReference>
<organism evidence="8 10">
    <name type="scientific">Halapricum hydrolyticum</name>
    <dbReference type="NCBI Taxonomy" id="2979991"/>
    <lineage>
        <taxon>Archaea</taxon>
        <taxon>Methanobacteriati</taxon>
        <taxon>Methanobacteriota</taxon>
        <taxon>Stenosarchaea group</taxon>
        <taxon>Halobacteria</taxon>
        <taxon>Halobacteriales</taxon>
        <taxon>Haloarculaceae</taxon>
        <taxon>Halapricum</taxon>
    </lineage>
</organism>
<evidence type="ECO:0000313" key="10">
    <source>
        <dbReference type="Proteomes" id="UP001209746"/>
    </source>
</evidence>
<feature type="transmembrane region" description="Helical" evidence="5">
    <location>
        <begin position="191"/>
        <end position="210"/>
    </location>
</feature>
<evidence type="ECO:0000256" key="2">
    <source>
        <dbReference type="ARBA" id="ARBA00022692"/>
    </source>
</evidence>
<keyword evidence="2 5" id="KW-0812">Transmembrane</keyword>
<feature type="domain" description="ABC transmembrane type-2" evidence="6">
    <location>
        <begin position="37"/>
        <end position="285"/>
    </location>
</feature>
<feature type="transmembrane region" description="Helical" evidence="5">
    <location>
        <begin position="157"/>
        <end position="184"/>
    </location>
</feature>
<feature type="transmembrane region" description="Helical" evidence="5">
    <location>
        <begin position="37"/>
        <end position="60"/>
    </location>
</feature>
<name>A0AAE3I8X7_9EURY</name>
<dbReference type="GO" id="GO:0140359">
    <property type="term" value="F:ABC-type transporter activity"/>
    <property type="evidence" value="ECO:0007669"/>
    <property type="project" value="InterPro"/>
</dbReference>
<evidence type="ECO:0000256" key="1">
    <source>
        <dbReference type="ARBA" id="ARBA00004141"/>
    </source>
</evidence>
<comment type="caution">
    <text evidence="8">The sequence shown here is derived from an EMBL/GenBank/DDBJ whole genome shotgun (WGS) entry which is preliminary data.</text>
</comment>
<evidence type="ECO:0000256" key="3">
    <source>
        <dbReference type="ARBA" id="ARBA00022989"/>
    </source>
</evidence>
<dbReference type="InterPro" id="IPR013525">
    <property type="entry name" value="ABC2_TM"/>
</dbReference>
<gene>
    <name evidence="8" type="ORF">OB914_03175</name>
    <name evidence="7" type="ORF">OB916_03100</name>
</gene>
<sequence length="291" mass="30976">MSSETADSGVARASNTFLNDVWTNFMRWNINAIRNPFVVVSSLLQPIIFLFLFTQVFGNVATGALSANQTLAGSLSYETYLVPAIAVQIALIVASSSGIGLVDDIESGVFQKTLVTPMSRTAVFLGKTLSELIRIVIQVVIVLGLGVLLGAEIKSGVGGALAIVGVAVLFSLWFLAFSNIVALLTRDQESTIIAANMIQLPLLFVSSAFLPVNSMPEWIQVVATYNPITYGVDAARAIMVDADVMEVWNVTAFGGIWNTLVPALGVLVVLDLVFGVLAVYTITRATSADVQ</sequence>
<evidence type="ECO:0000259" key="6">
    <source>
        <dbReference type="PROSITE" id="PS51012"/>
    </source>
</evidence>
<evidence type="ECO:0000256" key="4">
    <source>
        <dbReference type="ARBA" id="ARBA00023136"/>
    </source>
</evidence>
<dbReference type="PIRSF" id="PIRSF006648">
    <property type="entry name" value="DrrB"/>
    <property type="match status" value="1"/>
</dbReference>
<dbReference type="Pfam" id="PF01061">
    <property type="entry name" value="ABC2_membrane"/>
    <property type="match status" value="1"/>
</dbReference>
<comment type="subcellular location">
    <subcellularLocation>
        <location evidence="1">Membrane</location>
        <topology evidence="1">Multi-pass membrane protein</topology>
    </subcellularLocation>
</comment>